<gene>
    <name evidence="8" type="ORF">AMORRO_LOCUS5401</name>
</gene>
<evidence type="ECO:0000256" key="3">
    <source>
        <dbReference type="ARBA" id="ARBA00006731"/>
    </source>
</evidence>
<dbReference type="InterPro" id="IPR006571">
    <property type="entry name" value="TLDc_dom"/>
</dbReference>
<organism evidence="8 9">
    <name type="scientific">Acaulospora morrowiae</name>
    <dbReference type="NCBI Taxonomy" id="94023"/>
    <lineage>
        <taxon>Eukaryota</taxon>
        <taxon>Fungi</taxon>
        <taxon>Fungi incertae sedis</taxon>
        <taxon>Mucoromycota</taxon>
        <taxon>Glomeromycotina</taxon>
        <taxon>Glomeromycetes</taxon>
        <taxon>Diversisporales</taxon>
        <taxon>Acaulosporaceae</taxon>
        <taxon>Acaulospora</taxon>
    </lineage>
</organism>
<dbReference type="SMART" id="SM00584">
    <property type="entry name" value="TLDc"/>
    <property type="match status" value="1"/>
</dbReference>
<dbReference type="OrthoDB" id="289228at2759"/>
<reference evidence="8" key="1">
    <citation type="submission" date="2021-06" db="EMBL/GenBank/DDBJ databases">
        <authorList>
            <person name="Kallberg Y."/>
            <person name="Tangrot J."/>
            <person name="Rosling A."/>
        </authorList>
    </citation>
    <scope>NUCLEOTIDE SEQUENCE</scope>
    <source>
        <strain evidence="8">CL551</strain>
    </source>
</reference>
<dbReference type="GO" id="GO:0006979">
    <property type="term" value="P:response to oxidative stress"/>
    <property type="evidence" value="ECO:0007669"/>
    <property type="project" value="TreeGrafter"/>
</dbReference>
<evidence type="ECO:0000259" key="7">
    <source>
        <dbReference type="PROSITE" id="PS51886"/>
    </source>
</evidence>
<dbReference type="PANTHER" id="PTHR23354">
    <property type="entry name" value="NUCLEOLAR PROTEIN 7/ESTROGEN RECEPTOR COACTIVATOR-RELATED"/>
    <property type="match status" value="1"/>
</dbReference>
<keyword evidence="9" id="KW-1185">Reference proteome</keyword>
<protein>
    <recommendedName>
        <fullName evidence="4">Restriction of telomere capping protein 5</fullName>
    </recommendedName>
</protein>
<keyword evidence="5" id="KW-0963">Cytoplasm</keyword>
<dbReference type="PROSITE" id="PS51886">
    <property type="entry name" value="TLDC"/>
    <property type="match status" value="1"/>
</dbReference>
<evidence type="ECO:0000256" key="5">
    <source>
        <dbReference type="ARBA" id="ARBA00022490"/>
    </source>
</evidence>
<feature type="domain" description="TLDc" evidence="7">
    <location>
        <begin position="321"/>
        <end position="531"/>
    </location>
</feature>
<sequence length="582" mass="65317">MGQSNSNNGGGGEGRRHRKNKNSSKSGEIHGRKNSKNDIPDRIAIELERKNFTNIESFSLQATFENICKVDEYGVELIDEESFVSYIGFPEATGFGSMVYRSFSYLAGYPDCKRSNTPLTYEGFLKAVAIYCDKCKDVIKEDRTKLLFDSFSVSEDDKCSKSVCVTENPDLSKIPDDESSKNGTKVTCDDMWSILTGICWITDSELLYFSTKPEQFAAVSANLMSPETIKEIRKITIKVVESMARSDTSLKNLNSAEILKESIKWPVFRDFIRRNTPNIFHGFTPFFYTLFCIGQTLSQNRGSSLIGSHANYWPTLDGPSELLNYENAALLLWMLPKKTTIGRGWNVLYTGSTHGFSMNRFESHVFRYPGPTLILIHAEIVPPKRSSSSSIPITNHNERNSQTILLGAYVADPWRSTSSPKQCFGSEECFLFQLLPTYEVFRTTNKNTNYAYYNPSVGIGFGGLATSGLTSSKIENMMKNSFVLQLDNTLQSGRFKVDPLSGLAPTYSSSTTRSSIDIIFEVLEIEVVGAGGNSAKEKQDKEWRWEEAEATKRKSLRRSSKSVDKEILKLAGIINEDSRSER</sequence>
<dbReference type="GO" id="GO:0005737">
    <property type="term" value="C:cytoplasm"/>
    <property type="evidence" value="ECO:0007669"/>
    <property type="project" value="UniProtKB-SubCell"/>
</dbReference>
<evidence type="ECO:0000256" key="2">
    <source>
        <dbReference type="ARBA" id="ARBA00004496"/>
    </source>
</evidence>
<evidence type="ECO:0000256" key="4">
    <source>
        <dbReference type="ARBA" id="ARBA00015163"/>
    </source>
</evidence>
<feature type="compositionally biased region" description="Basic and acidic residues" evidence="6">
    <location>
        <begin position="27"/>
        <end position="36"/>
    </location>
</feature>
<dbReference type="Proteomes" id="UP000789342">
    <property type="component" value="Unassembled WGS sequence"/>
</dbReference>
<dbReference type="AlphaFoldDB" id="A0A9N9B0F2"/>
<dbReference type="EMBL" id="CAJVPV010003247">
    <property type="protein sequence ID" value="CAG8547148.1"/>
    <property type="molecule type" value="Genomic_DNA"/>
</dbReference>
<evidence type="ECO:0000256" key="1">
    <source>
        <dbReference type="ARBA" id="ARBA00002738"/>
    </source>
</evidence>
<feature type="region of interest" description="Disordered" evidence="6">
    <location>
        <begin position="1"/>
        <end position="36"/>
    </location>
</feature>
<dbReference type="Pfam" id="PF07534">
    <property type="entry name" value="TLD"/>
    <property type="match status" value="1"/>
</dbReference>
<evidence type="ECO:0000313" key="9">
    <source>
        <dbReference type="Proteomes" id="UP000789342"/>
    </source>
</evidence>
<comment type="subcellular location">
    <subcellularLocation>
        <location evidence="2">Cytoplasm</location>
    </subcellularLocation>
</comment>
<accession>A0A9N9B0F2</accession>
<name>A0A9N9B0F2_9GLOM</name>
<evidence type="ECO:0000313" key="8">
    <source>
        <dbReference type="EMBL" id="CAG8547148.1"/>
    </source>
</evidence>
<dbReference type="GO" id="GO:0005634">
    <property type="term" value="C:nucleus"/>
    <property type="evidence" value="ECO:0007669"/>
    <property type="project" value="TreeGrafter"/>
</dbReference>
<comment type="function">
    <text evidence="1">May be involved in a process influencing telomere capping.</text>
</comment>
<proteinExistence type="inferred from homology"/>
<comment type="caution">
    <text evidence="8">The sequence shown here is derived from an EMBL/GenBank/DDBJ whole genome shotgun (WGS) entry which is preliminary data.</text>
</comment>
<comment type="similarity">
    <text evidence="3">Belongs to the RTC5 family.</text>
</comment>
<dbReference type="PANTHER" id="PTHR23354:SF130">
    <property type="entry name" value="RESTRICTION OF TELOMERE CAPPING PROTEIN 5"/>
    <property type="match status" value="1"/>
</dbReference>
<evidence type="ECO:0000256" key="6">
    <source>
        <dbReference type="SAM" id="MobiDB-lite"/>
    </source>
</evidence>